<evidence type="ECO:0000259" key="3">
    <source>
        <dbReference type="Pfam" id="PF25390"/>
    </source>
</evidence>
<dbReference type="PANTHER" id="PTHR22870:SF350">
    <property type="entry name" value="F12P19.9 PROTEIN"/>
    <property type="match status" value="1"/>
</dbReference>
<organism evidence="4 5">
    <name type="scientific">Anisodus acutangulus</name>
    <dbReference type="NCBI Taxonomy" id="402998"/>
    <lineage>
        <taxon>Eukaryota</taxon>
        <taxon>Viridiplantae</taxon>
        <taxon>Streptophyta</taxon>
        <taxon>Embryophyta</taxon>
        <taxon>Tracheophyta</taxon>
        <taxon>Spermatophyta</taxon>
        <taxon>Magnoliopsida</taxon>
        <taxon>eudicotyledons</taxon>
        <taxon>Gunneridae</taxon>
        <taxon>Pentapetalae</taxon>
        <taxon>asterids</taxon>
        <taxon>lamiids</taxon>
        <taxon>Solanales</taxon>
        <taxon>Solanaceae</taxon>
        <taxon>Solanoideae</taxon>
        <taxon>Hyoscyameae</taxon>
        <taxon>Anisodus</taxon>
    </lineage>
</organism>
<dbReference type="SUPFAM" id="SSF50985">
    <property type="entry name" value="RCC1/BLIP-II"/>
    <property type="match status" value="1"/>
</dbReference>
<keyword evidence="5" id="KW-1185">Reference proteome</keyword>
<feature type="repeat" description="RCC1" evidence="2">
    <location>
        <begin position="21"/>
        <end position="72"/>
    </location>
</feature>
<feature type="repeat" description="RCC1" evidence="2">
    <location>
        <begin position="157"/>
        <end position="218"/>
    </location>
</feature>
<dbReference type="AlphaFoldDB" id="A0A9Q1LX33"/>
<dbReference type="PANTHER" id="PTHR22870">
    <property type="entry name" value="REGULATOR OF CHROMOSOME CONDENSATION"/>
    <property type="match status" value="1"/>
</dbReference>
<proteinExistence type="predicted"/>
<dbReference type="InterPro" id="IPR009091">
    <property type="entry name" value="RCC1/BLIP-II"/>
</dbReference>
<accession>A0A9Q1LX33</accession>
<dbReference type="PROSITE" id="PS50012">
    <property type="entry name" value="RCC1_3"/>
    <property type="match status" value="3"/>
</dbReference>
<protein>
    <recommendedName>
        <fullName evidence="3">RCC1-like domain-containing protein</fullName>
    </recommendedName>
</protein>
<dbReference type="InterPro" id="IPR051210">
    <property type="entry name" value="Ub_ligase/GEF_domain"/>
</dbReference>
<evidence type="ECO:0000256" key="1">
    <source>
        <dbReference type="ARBA" id="ARBA00022737"/>
    </source>
</evidence>
<comment type="caution">
    <text evidence="4">The sequence shown here is derived from an EMBL/GenBank/DDBJ whole genome shotgun (WGS) entry which is preliminary data.</text>
</comment>
<name>A0A9Q1LX33_9SOLA</name>
<evidence type="ECO:0000313" key="4">
    <source>
        <dbReference type="EMBL" id="KAJ8544729.1"/>
    </source>
</evidence>
<dbReference type="PRINTS" id="PR00633">
    <property type="entry name" value="RCCNDNSATION"/>
</dbReference>
<evidence type="ECO:0000256" key="2">
    <source>
        <dbReference type="PROSITE-ProRule" id="PRU00235"/>
    </source>
</evidence>
<dbReference type="OrthoDB" id="1743370at2759"/>
<dbReference type="Pfam" id="PF25390">
    <property type="entry name" value="WD40_RLD"/>
    <property type="match status" value="1"/>
</dbReference>
<dbReference type="Gene3D" id="2.130.10.30">
    <property type="entry name" value="Regulator of chromosome condensation 1/beta-lactamase-inhibitor protein II"/>
    <property type="match status" value="3"/>
</dbReference>
<evidence type="ECO:0000313" key="5">
    <source>
        <dbReference type="Proteomes" id="UP001152561"/>
    </source>
</evidence>
<sequence length="278" mass="30644">MLYVQTISIGRSHAALVTKQGEVFYWGEGKNGRLGHKFVMATTCKKIVDSLNGVHVKSVSCGEYHTCALTTSGELYTSGDNFGAEKKMRSYWLPNRVCGSLDGVKISYVACGEWHTGIVSTSGQLFTYGDGTFGVLSHGNLQSVAHPKEVESLKRTGEVYTMGSSEQLNHCPENILRCLLGNPQAKYESVAPVQGKLKNKFVTQISSGSYHVAVLTSKGNVYTWGKGSNGQLGLADTEDRNCPTLVEALRDRQVEHIVELWSLIYRRHYEDPTQSVER</sequence>
<dbReference type="InterPro" id="IPR058923">
    <property type="entry name" value="RCC1-like_dom"/>
</dbReference>
<feature type="domain" description="RCC1-like" evidence="3">
    <location>
        <begin position="4"/>
        <end position="255"/>
    </location>
</feature>
<gene>
    <name evidence="4" type="ORF">K7X08_017312</name>
</gene>
<reference evidence="5" key="1">
    <citation type="journal article" date="2023" name="Proc. Natl. Acad. Sci. U.S.A.">
        <title>Genomic and structural basis for evolution of tropane alkaloid biosynthesis.</title>
        <authorList>
            <person name="Wanga Y.-J."/>
            <person name="Taina T."/>
            <person name="Yua J.-Y."/>
            <person name="Lia J."/>
            <person name="Xua B."/>
            <person name="Chenc J."/>
            <person name="D'Auriad J.C."/>
            <person name="Huanga J.-P."/>
            <person name="Huanga S.-X."/>
        </authorList>
    </citation>
    <scope>NUCLEOTIDE SEQUENCE [LARGE SCALE GENOMIC DNA]</scope>
    <source>
        <strain evidence="5">cv. KIB-2019</strain>
    </source>
</reference>
<feature type="repeat" description="RCC1" evidence="2">
    <location>
        <begin position="219"/>
        <end position="257"/>
    </location>
</feature>
<dbReference type="EMBL" id="JAJAGQ010000013">
    <property type="protein sequence ID" value="KAJ8544729.1"/>
    <property type="molecule type" value="Genomic_DNA"/>
</dbReference>
<dbReference type="Proteomes" id="UP001152561">
    <property type="component" value="Unassembled WGS sequence"/>
</dbReference>
<keyword evidence="1" id="KW-0677">Repeat</keyword>
<dbReference type="InterPro" id="IPR000408">
    <property type="entry name" value="Reg_chr_condens"/>
</dbReference>